<reference evidence="2" key="1">
    <citation type="journal article" date="2014" name="Int. J. Syst. Evol. Microbiol.">
        <title>Complete genome sequence of Corynebacterium casei LMG S-19264T (=DSM 44701T), isolated from a smear-ripened cheese.</title>
        <authorList>
            <consortium name="US DOE Joint Genome Institute (JGI-PGF)"/>
            <person name="Walter F."/>
            <person name="Albersmeier A."/>
            <person name="Kalinowski J."/>
            <person name="Ruckert C."/>
        </authorList>
    </citation>
    <scope>NUCLEOTIDE SEQUENCE</scope>
    <source>
        <strain evidence="2">KCTC 42651</strain>
    </source>
</reference>
<evidence type="ECO:0000256" key="1">
    <source>
        <dbReference type="SAM" id="MobiDB-lite"/>
    </source>
</evidence>
<proteinExistence type="predicted"/>
<evidence type="ECO:0000313" key="3">
    <source>
        <dbReference type="Proteomes" id="UP000630353"/>
    </source>
</evidence>
<accession>A0A919CRT1</accession>
<feature type="region of interest" description="Disordered" evidence="1">
    <location>
        <begin position="76"/>
        <end position="99"/>
    </location>
</feature>
<dbReference type="AlphaFoldDB" id="A0A919CRT1"/>
<dbReference type="EMBL" id="BMZS01000011">
    <property type="protein sequence ID" value="GHD59467.1"/>
    <property type="molecule type" value="Genomic_DNA"/>
</dbReference>
<evidence type="ECO:0000313" key="2">
    <source>
        <dbReference type="EMBL" id="GHD59467.1"/>
    </source>
</evidence>
<gene>
    <name evidence="2" type="ORF">GCM10017083_43700</name>
</gene>
<dbReference type="RefSeq" id="WP_189993645.1">
    <property type="nucleotide sequence ID" value="NZ_BMZS01000011.1"/>
</dbReference>
<keyword evidence="3" id="KW-1185">Reference proteome</keyword>
<sequence>MRNGWVYSDDALGTFVRQGATHLQFWCVTPNCLNRDTVPIAALTARYGPRVPLVMLARKARCRCCGRRGCHVQPAPPPVRGQPGYQEWVRRHGARDDPP</sequence>
<organism evidence="2 3">
    <name type="scientific">Thalassobaculum fulvum</name>
    <dbReference type="NCBI Taxonomy" id="1633335"/>
    <lineage>
        <taxon>Bacteria</taxon>
        <taxon>Pseudomonadati</taxon>
        <taxon>Pseudomonadota</taxon>
        <taxon>Alphaproteobacteria</taxon>
        <taxon>Rhodospirillales</taxon>
        <taxon>Thalassobaculaceae</taxon>
        <taxon>Thalassobaculum</taxon>
    </lineage>
</organism>
<name>A0A919CRT1_9PROT</name>
<comment type="caution">
    <text evidence="2">The sequence shown here is derived from an EMBL/GenBank/DDBJ whole genome shotgun (WGS) entry which is preliminary data.</text>
</comment>
<protein>
    <submittedName>
        <fullName evidence="2">Uncharacterized protein</fullName>
    </submittedName>
</protein>
<feature type="compositionally biased region" description="Basic and acidic residues" evidence="1">
    <location>
        <begin position="88"/>
        <end position="99"/>
    </location>
</feature>
<reference evidence="2" key="2">
    <citation type="submission" date="2020-09" db="EMBL/GenBank/DDBJ databases">
        <authorList>
            <person name="Sun Q."/>
            <person name="Kim S."/>
        </authorList>
    </citation>
    <scope>NUCLEOTIDE SEQUENCE</scope>
    <source>
        <strain evidence="2">KCTC 42651</strain>
    </source>
</reference>
<dbReference type="Proteomes" id="UP000630353">
    <property type="component" value="Unassembled WGS sequence"/>
</dbReference>